<gene>
    <name evidence="3" type="ORF">QTH91_17215</name>
</gene>
<dbReference type="Proteomes" id="UP001174908">
    <property type="component" value="Unassembled WGS sequence"/>
</dbReference>
<feature type="region of interest" description="Disordered" evidence="1">
    <location>
        <begin position="95"/>
        <end position="130"/>
    </location>
</feature>
<sequence length="130" mass="13005">MPIPLPLLLAVAFILAAIIGSDGAFAQTSAAPGTAARVQQERATCDGVQQDKAACLREAGAAKEEASRGGLTNPADAKVDANALARCQMQPAADRADCEARVRGSGASSSSGSVMGGGVIRETVTPVPAK</sequence>
<reference evidence="3" key="1">
    <citation type="submission" date="2023-06" db="EMBL/GenBank/DDBJ databases">
        <authorList>
            <person name="Jiang Y."/>
            <person name="Liu Q."/>
        </authorList>
    </citation>
    <scope>NUCLEOTIDE SEQUENCE</scope>
    <source>
        <strain evidence="3">CGMCC 1.12089</strain>
    </source>
</reference>
<dbReference type="RefSeq" id="WP_286661320.1">
    <property type="nucleotide sequence ID" value="NZ_JASZYV010000003.1"/>
</dbReference>
<evidence type="ECO:0000256" key="1">
    <source>
        <dbReference type="SAM" id="MobiDB-lite"/>
    </source>
</evidence>
<evidence type="ECO:0000256" key="2">
    <source>
        <dbReference type="SAM" id="SignalP"/>
    </source>
</evidence>
<organism evidence="3 4">
    <name type="scientific">Variovorax dokdonensis</name>
    <dbReference type="NCBI Taxonomy" id="344883"/>
    <lineage>
        <taxon>Bacteria</taxon>
        <taxon>Pseudomonadati</taxon>
        <taxon>Pseudomonadota</taxon>
        <taxon>Betaproteobacteria</taxon>
        <taxon>Burkholderiales</taxon>
        <taxon>Comamonadaceae</taxon>
        <taxon>Variovorax</taxon>
    </lineage>
</organism>
<protein>
    <recommendedName>
        <fullName evidence="5">N-acetyltransferase YedL</fullName>
    </recommendedName>
</protein>
<dbReference type="EMBL" id="JASZYV010000003">
    <property type="protein sequence ID" value="MDM0046235.1"/>
    <property type="molecule type" value="Genomic_DNA"/>
</dbReference>
<proteinExistence type="predicted"/>
<evidence type="ECO:0000313" key="3">
    <source>
        <dbReference type="EMBL" id="MDM0046235.1"/>
    </source>
</evidence>
<keyword evidence="2" id="KW-0732">Signal</keyword>
<evidence type="ECO:0008006" key="5">
    <source>
        <dbReference type="Google" id="ProtNLM"/>
    </source>
</evidence>
<keyword evidence="4" id="KW-1185">Reference proteome</keyword>
<feature type="signal peptide" evidence="2">
    <location>
        <begin position="1"/>
        <end position="26"/>
    </location>
</feature>
<feature type="chain" id="PRO_5047058871" description="N-acetyltransferase YedL" evidence="2">
    <location>
        <begin position="27"/>
        <end position="130"/>
    </location>
</feature>
<accession>A0ABT7NEI7</accession>
<evidence type="ECO:0000313" key="4">
    <source>
        <dbReference type="Proteomes" id="UP001174908"/>
    </source>
</evidence>
<name>A0ABT7NEI7_9BURK</name>
<comment type="caution">
    <text evidence="3">The sequence shown here is derived from an EMBL/GenBank/DDBJ whole genome shotgun (WGS) entry which is preliminary data.</text>
</comment>
<feature type="compositionally biased region" description="Low complexity" evidence="1">
    <location>
        <begin position="104"/>
        <end position="113"/>
    </location>
</feature>